<keyword evidence="13" id="KW-1185">Reference proteome</keyword>
<dbReference type="GO" id="GO:0032580">
    <property type="term" value="C:Golgi cisterna membrane"/>
    <property type="evidence" value="ECO:0007669"/>
    <property type="project" value="TreeGrafter"/>
</dbReference>
<comment type="catalytic activity">
    <reaction evidence="7">
        <text>bromide(in) = bromide(out)</text>
        <dbReference type="Rhea" id="RHEA:75383"/>
        <dbReference type="ChEBI" id="CHEBI:15858"/>
    </reaction>
</comment>
<dbReference type="Pfam" id="PF12537">
    <property type="entry name" value="GPHR_N"/>
    <property type="match status" value="1"/>
</dbReference>
<organism evidence="12">
    <name type="scientific">Darwinula stevensoni</name>
    <dbReference type="NCBI Taxonomy" id="69355"/>
    <lineage>
        <taxon>Eukaryota</taxon>
        <taxon>Metazoa</taxon>
        <taxon>Ecdysozoa</taxon>
        <taxon>Arthropoda</taxon>
        <taxon>Crustacea</taxon>
        <taxon>Oligostraca</taxon>
        <taxon>Ostracoda</taxon>
        <taxon>Podocopa</taxon>
        <taxon>Podocopida</taxon>
        <taxon>Darwinulocopina</taxon>
        <taxon>Darwinuloidea</taxon>
        <taxon>Darwinulidae</taxon>
        <taxon>Darwinula</taxon>
    </lineage>
</organism>
<feature type="transmembrane region" description="Helical" evidence="9">
    <location>
        <begin position="291"/>
        <end position="313"/>
    </location>
</feature>
<feature type="transmembrane region" description="Helical" evidence="9">
    <location>
        <begin position="79"/>
        <end position="98"/>
    </location>
</feature>
<evidence type="ECO:0000256" key="8">
    <source>
        <dbReference type="ARBA" id="ARBA00044702"/>
    </source>
</evidence>
<evidence type="ECO:0000259" key="11">
    <source>
        <dbReference type="Pfam" id="PF12537"/>
    </source>
</evidence>
<reference evidence="12" key="1">
    <citation type="submission" date="2020-11" db="EMBL/GenBank/DDBJ databases">
        <authorList>
            <person name="Tran Van P."/>
        </authorList>
    </citation>
    <scope>NUCLEOTIDE SEQUENCE</scope>
</reference>
<comment type="catalytic activity">
    <reaction evidence="6">
        <text>iodide(out) = iodide(in)</text>
        <dbReference type="Rhea" id="RHEA:66324"/>
        <dbReference type="ChEBI" id="CHEBI:16382"/>
    </reaction>
</comment>
<feature type="transmembrane region" description="Helical" evidence="9">
    <location>
        <begin position="148"/>
        <end position="170"/>
    </location>
</feature>
<keyword evidence="5 9" id="KW-0472">Membrane</keyword>
<evidence type="ECO:0000256" key="6">
    <source>
        <dbReference type="ARBA" id="ARBA00024145"/>
    </source>
</evidence>
<evidence type="ECO:0008006" key="14">
    <source>
        <dbReference type="Google" id="ProtNLM"/>
    </source>
</evidence>
<feature type="domain" description="Golgi pH regulator conserved" evidence="11">
    <location>
        <begin position="143"/>
        <end position="208"/>
    </location>
</feature>
<dbReference type="InterPro" id="IPR015672">
    <property type="entry name" value="GPHR/GTG"/>
</dbReference>
<evidence type="ECO:0000313" key="12">
    <source>
        <dbReference type="EMBL" id="CAD7240179.1"/>
    </source>
</evidence>
<dbReference type="Proteomes" id="UP000677054">
    <property type="component" value="Unassembled WGS sequence"/>
</dbReference>
<feature type="transmembrane region" description="Helical" evidence="9">
    <location>
        <begin position="6"/>
        <end position="26"/>
    </location>
</feature>
<feature type="domain" description="Abscisic acid G-protein coupled receptor-like" evidence="10">
    <location>
        <begin position="281"/>
        <end position="449"/>
    </location>
</feature>
<comment type="catalytic activity">
    <reaction evidence="8">
        <text>fluoride(in) = fluoride(out)</text>
        <dbReference type="Rhea" id="RHEA:76159"/>
        <dbReference type="ChEBI" id="CHEBI:17051"/>
    </reaction>
</comment>
<evidence type="ECO:0000256" key="4">
    <source>
        <dbReference type="ARBA" id="ARBA00022989"/>
    </source>
</evidence>
<dbReference type="InterPro" id="IPR025969">
    <property type="entry name" value="ABA_GPCR_dom"/>
</dbReference>
<gene>
    <name evidence="12" type="ORF">DSTB1V02_LOCUS211</name>
</gene>
<accession>A0A7R8X5L4</accession>
<dbReference type="EMBL" id="CAJPEV010000012">
    <property type="protein sequence ID" value="CAG0878693.1"/>
    <property type="molecule type" value="Genomic_DNA"/>
</dbReference>
<feature type="transmembrane region" description="Helical" evidence="9">
    <location>
        <begin position="38"/>
        <end position="59"/>
    </location>
</feature>
<proteinExistence type="inferred from homology"/>
<dbReference type="PANTHER" id="PTHR15948">
    <property type="entry name" value="G-PROTEIN COUPLED RECEPTOR 89-RELATED"/>
    <property type="match status" value="1"/>
</dbReference>
<keyword evidence="3 9" id="KW-0812">Transmembrane</keyword>
<feature type="transmembrane region" description="Helical" evidence="9">
    <location>
        <begin position="381"/>
        <end position="401"/>
    </location>
</feature>
<comment type="subcellular location">
    <subcellularLocation>
        <location evidence="1">Membrane</location>
        <topology evidence="1">Multi-pass membrane protein</topology>
    </subcellularLocation>
</comment>
<evidence type="ECO:0000256" key="7">
    <source>
        <dbReference type="ARBA" id="ARBA00035085"/>
    </source>
</evidence>
<evidence type="ECO:0000256" key="9">
    <source>
        <dbReference type="SAM" id="Phobius"/>
    </source>
</evidence>
<dbReference type="PANTHER" id="PTHR15948:SF0">
    <property type="entry name" value="GOLGI PH REGULATOR A-RELATED"/>
    <property type="match status" value="1"/>
</dbReference>
<evidence type="ECO:0000256" key="1">
    <source>
        <dbReference type="ARBA" id="ARBA00004141"/>
    </source>
</evidence>
<dbReference type="InterPro" id="IPR022535">
    <property type="entry name" value="Golgi_pH-regulator_cons_dom"/>
</dbReference>
<dbReference type="Pfam" id="PF12430">
    <property type="entry name" value="ABA_GPCR"/>
    <property type="match status" value="1"/>
</dbReference>
<dbReference type="AlphaFoldDB" id="A0A7R8X5L4"/>
<name>A0A7R8X5L4_9CRUS</name>
<feature type="transmembrane region" description="Helical" evidence="9">
    <location>
        <begin position="346"/>
        <end position="369"/>
    </location>
</feature>
<evidence type="ECO:0000256" key="3">
    <source>
        <dbReference type="ARBA" id="ARBA00022692"/>
    </source>
</evidence>
<dbReference type="GO" id="GO:0051452">
    <property type="term" value="P:intracellular pH reduction"/>
    <property type="evidence" value="ECO:0007669"/>
    <property type="project" value="TreeGrafter"/>
</dbReference>
<feature type="transmembrane region" description="Helical" evidence="9">
    <location>
        <begin position="110"/>
        <end position="128"/>
    </location>
</feature>
<comment type="similarity">
    <text evidence="2">Belongs to the Golgi pH regulator (TC 1.A.38) family.</text>
</comment>
<evidence type="ECO:0000259" key="10">
    <source>
        <dbReference type="Pfam" id="PF12430"/>
    </source>
</evidence>
<evidence type="ECO:0000313" key="13">
    <source>
        <dbReference type="Proteomes" id="UP000677054"/>
    </source>
</evidence>
<dbReference type="GO" id="GO:0008308">
    <property type="term" value="F:voltage-gated monoatomic anion channel activity"/>
    <property type="evidence" value="ECO:0007669"/>
    <property type="project" value="TreeGrafter"/>
</dbReference>
<dbReference type="EMBL" id="LR899529">
    <property type="protein sequence ID" value="CAD7240179.1"/>
    <property type="molecule type" value="Genomic_DNA"/>
</dbReference>
<sequence length="458" mass="52753">MSFLQDAVIMFSSQVIFFAGGWVFFMKQLFKNYEVHHIMVQLIFSITFALSCTMFELIIFEILGTMESSSRYFHWRLGLYSMLFMVIIVLPFYIAYFVLSSLRFVQRKQIGPLTLVSWVAFLYFFWKIGDPFPISSPKHGVLSIEQFISRIGVIGVTVMAFLSGFGAVNYPYTSMTYFMRPVTINDIIAIEKKLLHTYDMILIKKKRIAMAQRDQLLRSKSGSSGSGIWGMLRSVATNPLVSSGENISQLKEEVAALEDFSRQLLLEAVDMHSMRERIEWAKTFRGKYFNVMGYFFSLYCLWKIFICTINILFGRVARVDPVTRGIEIAVHYMGFQIDVKFWSQQISFFLVGCIVVTSIRGLLITLTKFFYAISSSKSSNVIVLALAQIMGMYFVSSVVLMRMNMPAEYRTIITQVLGELQFNFYHRWFDVIFLISALSSIGFLYLAHKQVPGDREIS</sequence>
<protein>
    <recommendedName>
        <fullName evidence="14">Golgi pH regulator</fullName>
    </recommendedName>
</protein>
<evidence type="ECO:0000256" key="5">
    <source>
        <dbReference type="ARBA" id="ARBA00023136"/>
    </source>
</evidence>
<dbReference type="OrthoDB" id="264392at2759"/>
<keyword evidence="4 9" id="KW-1133">Transmembrane helix</keyword>
<evidence type="ECO:0000256" key="2">
    <source>
        <dbReference type="ARBA" id="ARBA00009478"/>
    </source>
</evidence>
<feature type="transmembrane region" description="Helical" evidence="9">
    <location>
        <begin position="428"/>
        <end position="447"/>
    </location>
</feature>